<gene>
    <name evidence="1" type="ORF">COCVIDRAFT_116113</name>
</gene>
<keyword evidence="2" id="KW-1185">Reference proteome</keyword>
<evidence type="ECO:0000313" key="1">
    <source>
        <dbReference type="EMBL" id="EUN20632.1"/>
    </source>
</evidence>
<protein>
    <submittedName>
        <fullName evidence="1">Uncharacterized protein</fullName>
    </submittedName>
</protein>
<organism evidence="1 2">
    <name type="scientific">Bipolaris victoriae (strain FI3)</name>
    <name type="common">Victoria blight of oats agent</name>
    <name type="synonym">Cochliobolus victoriae</name>
    <dbReference type="NCBI Taxonomy" id="930091"/>
    <lineage>
        <taxon>Eukaryota</taxon>
        <taxon>Fungi</taxon>
        <taxon>Dikarya</taxon>
        <taxon>Ascomycota</taxon>
        <taxon>Pezizomycotina</taxon>
        <taxon>Dothideomycetes</taxon>
        <taxon>Pleosporomycetidae</taxon>
        <taxon>Pleosporales</taxon>
        <taxon>Pleosporineae</taxon>
        <taxon>Pleosporaceae</taxon>
        <taxon>Bipolaris</taxon>
    </lineage>
</organism>
<accession>W7E988</accession>
<evidence type="ECO:0000313" key="2">
    <source>
        <dbReference type="Proteomes" id="UP000054337"/>
    </source>
</evidence>
<dbReference type="HOGENOM" id="CLU_432836_0_0_1"/>
<name>W7E988_BIPV3</name>
<dbReference type="GeneID" id="26250863"/>
<dbReference type="AlphaFoldDB" id="W7E988"/>
<sequence>MGQIEIITVAPHHFGVSDIEVSMSEFSEKPFTFAINMASRVMSVMASIKSKDDLKSLKTESGKPMFDHIADDKLEASAALLSKFDELKKVTKDESADKHMAGTSSANSSVTLADWTGDQSKGGETRTSEEKSWFGKALDVTVEYVGDAIEFLRKAVKFVVKWAVKIVGPIVKFIIRIGSKVLSIVVSTAVALVRAVVGVLDNLLGTDMMGWLGLHFGKHIPNIQNRLKEVTLGSLNVLNRFLITNRESLLQFFEDAEDVLFSDLQNAEENKVPQKESSIMRFVRSVLNSPIIKLIFKFNPISWIMEGISEGMDETFSDWKLPNFRPLVDAIGLSAKGILEIGLGAFMELFNVISMSATDALTNPRELMPILIRAVKKMFKGAFDATRDLALLAFDTLIRVVMTIPAILTQAWKIPGLTDLWEDWIGQEFSLINFATYGIAVFVDLVTIGFTEAKKDKVFGKPFGEEWTQFDIEPMYRSARRAADQAALAAKYPGPSLPEHTNPLIMMTTISDASKGGDNASQKEKDKQNLENTLGTSFAFVGCVLGGMIDVLGSVIPASGSTAEEFQRTAVQQKYFLAIGGTMFNTSCAVISWQVGETWQTIGNLAGAGAVLSTHILSRNPAGMKITLACLVADGGLTAYSIYSCKSQSLPTSAQSYRRSMLTASKRSASLIK</sequence>
<dbReference type="EMBL" id="KI968922">
    <property type="protein sequence ID" value="EUN20632.1"/>
    <property type="molecule type" value="Genomic_DNA"/>
</dbReference>
<reference evidence="1 2" key="1">
    <citation type="journal article" date="2013" name="PLoS Genet.">
        <title>Comparative genome structure, secondary metabolite, and effector coding capacity across Cochliobolus pathogens.</title>
        <authorList>
            <person name="Condon B.J."/>
            <person name="Leng Y."/>
            <person name="Wu D."/>
            <person name="Bushley K.E."/>
            <person name="Ohm R.A."/>
            <person name="Otillar R."/>
            <person name="Martin J."/>
            <person name="Schackwitz W."/>
            <person name="Grimwood J."/>
            <person name="MohdZainudin N."/>
            <person name="Xue C."/>
            <person name="Wang R."/>
            <person name="Manning V.A."/>
            <person name="Dhillon B."/>
            <person name="Tu Z.J."/>
            <person name="Steffenson B.J."/>
            <person name="Salamov A."/>
            <person name="Sun H."/>
            <person name="Lowry S."/>
            <person name="LaButti K."/>
            <person name="Han J."/>
            <person name="Copeland A."/>
            <person name="Lindquist E."/>
            <person name="Barry K."/>
            <person name="Schmutz J."/>
            <person name="Baker S.E."/>
            <person name="Ciuffetti L.M."/>
            <person name="Grigoriev I.V."/>
            <person name="Zhong S."/>
            <person name="Turgeon B.G."/>
        </authorList>
    </citation>
    <scope>NUCLEOTIDE SEQUENCE [LARGE SCALE GENOMIC DNA]</scope>
    <source>
        <strain evidence="1 2">FI3</strain>
    </source>
</reference>
<proteinExistence type="predicted"/>
<dbReference type="RefSeq" id="XP_014550206.1">
    <property type="nucleotide sequence ID" value="XM_014694720.1"/>
</dbReference>
<dbReference type="Proteomes" id="UP000054337">
    <property type="component" value="Unassembled WGS sequence"/>
</dbReference>